<dbReference type="Pfam" id="PF05345">
    <property type="entry name" value="He_PIG"/>
    <property type="match status" value="1"/>
</dbReference>
<dbReference type="PROSITE" id="PS51257">
    <property type="entry name" value="PROKAR_LIPOPROTEIN"/>
    <property type="match status" value="1"/>
</dbReference>
<sequence length="674" mass="68408">MKLGSVAILISASLLTACSDNGDDNRRRPAISAPDSPLLPATVGTAFSATFISAGDTVMWSVASGTLPPGLTLNATTGMYTGTPTVAGSYSFTISATNNFGMDSRAYAQVVAAPPLDSNALLSNGSLVAFPSVLASGFDTPVTIAGVIDGDTLVSIDRRPQNGFLYGLGYNAVAGSVRLYNISSQTATATPIGVVGQFVMADGTTPVRIGVDATTVFGMDFNPTVDRVRVVNSAGQNFRMNPNNGALVDFDPTPASPGVQMDGGINGPTMALQETAYTNSSPNVTATTQYTIDQTIDAVCIQNPPNNGTQTMCMPLSVPVETVQGFDIPSSVTVAASNAVATGLGTAVVRASGRAQDELVNINLATGGVTTLGPVNPAGIIGVALQSPAMTPPLFALSADGTQLFRLLSTALSTPAMVSIAGVTAGETLVGIDFRPQTGQLFSFGVNADTDTGTIYIIDPQNGMAMPVGSTGMVSFVTTAGAVVDFPPVSAGYGFDFNPTVDRIRVTTGTGLNFRLNQNTGGPVDNNAIDTDGNNPDGSINGQPAGSTGVTAAAYTNSFGQPLMGGVTTQYVIDAASNTLFIQNPPNNGTLTAPQTITLNGATLDFTEANGFDIPANVRVTASATPATGSGFAALTVGTTTRLYSIDLSNGRATDLGPLPAGVSGLTVGQIGVK</sequence>
<comment type="caution">
    <text evidence="3">The sequence shown here is derived from an EMBL/GenBank/DDBJ whole genome shotgun (WGS) entry which is preliminary data.</text>
</comment>
<organism evidence="3 4">
    <name type="scientific">Steroidobacter agaridevorans</name>
    <dbReference type="NCBI Taxonomy" id="2695856"/>
    <lineage>
        <taxon>Bacteria</taxon>
        <taxon>Pseudomonadati</taxon>
        <taxon>Pseudomonadota</taxon>
        <taxon>Gammaproteobacteria</taxon>
        <taxon>Steroidobacterales</taxon>
        <taxon>Steroidobacteraceae</taxon>
        <taxon>Steroidobacter</taxon>
    </lineage>
</organism>
<dbReference type="SUPFAM" id="SSF49313">
    <property type="entry name" value="Cadherin-like"/>
    <property type="match status" value="1"/>
</dbReference>
<keyword evidence="4" id="KW-1185">Reference proteome</keyword>
<feature type="domain" description="DUF4394" evidence="2">
    <location>
        <begin position="411"/>
        <end position="664"/>
    </location>
</feature>
<dbReference type="EMBL" id="BLJN01000001">
    <property type="protein sequence ID" value="GFE78895.1"/>
    <property type="molecule type" value="Genomic_DNA"/>
</dbReference>
<gene>
    <name evidence="3" type="ORF">GCM10011487_08950</name>
</gene>
<proteinExistence type="predicted"/>
<dbReference type="Gene3D" id="2.60.40.10">
    <property type="entry name" value="Immunoglobulins"/>
    <property type="match status" value="1"/>
</dbReference>
<dbReference type="InterPro" id="IPR015919">
    <property type="entry name" value="Cadherin-like_sf"/>
</dbReference>
<evidence type="ECO:0000313" key="4">
    <source>
        <dbReference type="Proteomes" id="UP000445000"/>
    </source>
</evidence>
<feature type="region of interest" description="Disordered" evidence="1">
    <location>
        <begin position="517"/>
        <end position="544"/>
    </location>
</feature>
<dbReference type="InterPro" id="IPR013783">
    <property type="entry name" value="Ig-like_fold"/>
</dbReference>
<reference evidence="4" key="1">
    <citation type="submission" date="2020-01" db="EMBL/GenBank/DDBJ databases">
        <title>'Steroidobacter agaridevorans' sp. nov., agar-degrading bacteria isolated from rhizosphere soils.</title>
        <authorList>
            <person name="Ikenaga M."/>
            <person name="Kataoka M."/>
            <person name="Murouchi A."/>
            <person name="Katsuragi S."/>
            <person name="Sakai M."/>
        </authorList>
    </citation>
    <scope>NUCLEOTIDE SEQUENCE [LARGE SCALE GENOMIC DNA]</scope>
    <source>
        <strain evidence="4">YU21-B</strain>
    </source>
</reference>
<feature type="compositionally biased region" description="Polar residues" evidence="1">
    <location>
        <begin position="528"/>
        <end position="544"/>
    </location>
</feature>
<dbReference type="Pfam" id="PF14339">
    <property type="entry name" value="DUF4394"/>
    <property type="match status" value="2"/>
</dbReference>
<evidence type="ECO:0000256" key="1">
    <source>
        <dbReference type="SAM" id="MobiDB-lite"/>
    </source>
</evidence>
<dbReference type="Proteomes" id="UP000445000">
    <property type="component" value="Unassembled WGS sequence"/>
</dbReference>
<protein>
    <recommendedName>
        <fullName evidence="2">DUF4394 domain-containing protein</fullName>
    </recommendedName>
</protein>
<dbReference type="GO" id="GO:0016020">
    <property type="term" value="C:membrane"/>
    <property type="evidence" value="ECO:0007669"/>
    <property type="project" value="InterPro"/>
</dbReference>
<accession>A0A829Y7C7</accession>
<dbReference type="InterPro" id="IPR025507">
    <property type="entry name" value="DUF4394"/>
</dbReference>
<evidence type="ECO:0000313" key="3">
    <source>
        <dbReference type="EMBL" id="GFE78895.1"/>
    </source>
</evidence>
<dbReference type="GO" id="GO:0005509">
    <property type="term" value="F:calcium ion binding"/>
    <property type="evidence" value="ECO:0007669"/>
    <property type="project" value="InterPro"/>
</dbReference>
<name>A0A829Y7C7_9GAMM</name>
<evidence type="ECO:0000259" key="2">
    <source>
        <dbReference type="Pfam" id="PF14339"/>
    </source>
</evidence>
<feature type="domain" description="DUF4394" evidence="2">
    <location>
        <begin position="127"/>
        <end position="384"/>
    </location>
</feature>
<dbReference type="AlphaFoldDB" id="A0A829Y7C7"/>